<comment type="caution">
    <text evidence="1">The sequence shown here is derived from an EMBL/GenBank/DDBJ whole genome shotgun (WGS) entry which is preliminary data.</text>
</comment>
<feature type="non-terminal residue" evidence="1">
    <location>
        <position position="1"/>
    </location>
</feature>
<keyword evidence="2" id="KW-1185">Reference proteome</keyword>
<protein>
    <submittedName>
        <fullName evidence="1">Uncharacterized protein</fullName>
    </submittedName>
</protein>
<dbReference type="AlphaFoldDB" id="A0AAD4ELI2"/>
<proteinExistence type="predicted"/>
<accession>A0AAD4ELI2</accession>
<gene>
    <name evidence="1" type="ORF">F5891DRAFT_940744</name>
</gene>
<dbReference type="EMBL" id="JABBWK010000003">
    <property type="protein sequence ID" value="KAG1907218.1"/>
    <property type="molecule type" value="Genomic_DNA"/>
</dbReference>
<organism evidence="1 2">
    <name type="scientific">Suillus fuscotomentosus</name>
    <dbReference type="NCBI Taxonomy" id="1912939"/>
    <lineage>
        <taxon>Eukaryota</taxon>
        <taxon>Fungi</taxon>
        <taxon>Dikarya</taxon>
        <taxon>Basidiomycota</taxon>
        <taxon>Agaricomycotina</taxon>
        <taxon>Agaricomycetes</taxon>
        <taxon>Agaricomycetidae</taxon>
        <taxon>Boletales</taxon>
        <taxon>Suillineae</taxon>
        <taxon>Suillaceae</taxon>
        <taxon>Suillus</taxon>
    </lineage>
</organism>
<reference evidence="1" key="1">
    <citation type="journal article" date="2020" name="New Phytol.">
        <title>Comparative genomics reveals dynamic genome evolution in host specialist ectomycorrhizal fungi.</title>
        <authorList>
            <person name="Lofgren L.A."/>
            <person name="Nguyen N.H."/>
            <person name="Vilgalys R."/>
            <person name="Ruytinx J."/>
            <person name="Liao H.L."/>
            <person name="Branco S."/>
            <person name="Kuo A."/>
            <person name="LaButti K."/>
            <person name="Lipzen A."/>
            <person name="Andreopoulos W."/>
            <person name="Pangilinan J."/>
            <person name="Riley R."/>
            <person name="Hundley H."/>
            <person name="Na H."/>
            <person name="Barry K."/>
            <person name="Grigoriev I.V."/>
            <person name="Stajich J.E."/>
            <person name="Kennedy P.G."/>
        </authorList>
    </citation>
    <scope>NUCLEOTIDE SEQUENCE</scope>
    <source>
        <strain evidence="1">FC203</strain>
    </source>
</reference>
<evidence type="ECO:0000313" key="1">
    <source>
        <dbReference type="EMBL" id="KAG1907218.1"/>
    </source>
</evidence>
<sequence>LAYRGCILGNYPENILMPGERRATLAKSKGIHNLSLHEQRILANALKDDVLTVKSVAVDARKTLMASRDPVIVGEAPLADSPHTCGRRGFANGKIDRLWLDPSARRFSSKISCHNI</sequence>
<dbReference type="Proteomes" id="UP001195769">
    <property type="component" value="Unassembled WGS sequence"/>
</dbReference>
<evidence type="ECO:0000313" key="2">
    <source>
        <dbReference type="Proteomes" id="UP001195769"/>
    </source>
</evidence>
<name>A0AAD4ELI2_9AGAM</name>
<dbReference type="RefSeq" id="XP_041232793.1">
    <property type="nucleotide sequence ID" value="XM_041374293.1"/>
</dbReference>
<dbReference type="GeneID" id="64668591"/>